<feature type="compositionally biased region" description="Polar residues" evidence="6">
    <location>
        <begin position="382"/>
        <end position="392"/>
    </location>
</feature>
<feature type="domain" description="CCHC-type" evidence="7">
    <location>
        <begin position="305"/>
        <end position="320"/>
    </location>
</feature>
<sequence>MTRFARVQGVGKPSFNKVAEDSTPWEVLKQPIEECSDEEEESRDENQIETKVENAEETIPTPVNTVWCEFEENLSLKMKERERINDNSNKEQGKKKQNKAHEDFGDGMNLQKENHNLSVNDTEDTEIDDIKQKEKKKKLSKMEIDIHKDTEEEGNAAEEQQNEHTDGMTQCDNTEDKCKSYKRRKPDEGNKTVLVDGQEIKIVRFGGFYVKEDDANRLKEMKKELQNKNLPMSKIQFLIKKERQKAERSLAKMKKKLCFNCRKYGHNLSSCPTLTSSGICYKCGSTEHSMFQCKAPWDELKFASCFICKEQGHLSKNCPDNPRGLYPNGGGCRLCGDVTHLKQDCPKSLQKNRKFNKVVSVDTLKKGKFSVDEDYQENANHTKFHSKNNYSQPKPKKIIFK</sequence>
<dbReference type="InterPro" id="IPR036875">
    <property type="entry name" value="Znf_CCHC_sf"/>
</dbReference>
<dbReference type="InterPro" id="IPR001878">
    <property type="entry name" value="Znf_CCHC"/>
</dbReference>
<evidence type="ECO:0000256" key="1">
    <source>
        <dbReference type="ARBA" id="ARBA00022723"/>
    </source>
</evidence>
<organism evidence="8 9">
    <name type="scientific">Cimex lectularius</name>
    <name type="common">Bed bug</name>
    <name type="synonym">Acanthia lectularia</name>
    <dbReference type="NCBI Taxonomy" id="79782"/>
    <lineage>
        <taxon>Eukaryota</taxon>
        <taxon>Metazoa</taxon>
        <taxon>Ecdysozoa</taxon>
        <taxon>Arthropoda</taxon>
        <taxon>Hexapoda</taxon>
        <taxon>Insecta</taxon>
        <taxon>Pterygota</taxon>
        <taxon>Neoptera</taxon>
        <taxon>Paraneoptera</taxon>
        <taxon>Hemiptera</taxon>
        <taxon>Heteroptera</taxon>
        <taxon>Panheteroptera</taxon>
        <taxon>Cimicomorpha</taxon>
        <taxon>Cimicidae</taxon>
        <taxon>Cimex</taxon>
    </lineage>
</organism>
<name>A0A8I6R8Z5_CIMLE</name>
<dbReference type="SMART" id="SM00343">
    <property type="entry name" value="ZnF_C2HC"/>
    <property type="match status" value="4"/>
</dbReference>
<evidence type="ECO:0000259" key="7">
    <source>
        <dbReference type="PROSITE" id="PS50158"/>
    </source>
</evidence>
<keyword evidence="1" id="KW-0479">Metal-binding</keyword>
<dbReference type="InterPro" id="IPR042246">
    <property type="entry name" value="ZCCHC9"/>
</dbReference>
<dbReference type="OrthoDB" id="3863715at2759"/>
<dbReference type="GO" id="GO:0005730">
    <property type="term" value="C:nucleolus"/>
    <property type="evidence" value="ECO:0007669"/>
    <property type="project" value="TreeGrafter"/>
</dbReference>
<dbReference type="GO" id="GO:0008270">
    <property type="term" value="F:zinc ion binding"/>
    <property type="evidence" value="ECO:0007669"/>
    <property type="project" value="UniProtKB-KW"/>
</dbReference>
<dbReference type="OMA" id="KREVCYN"/>
<dbReference type="PANTHER" id="PTHR46242:SF1">
    <property type="entry name" value="ZINC FINGER CCHC DOMAIN-CONTAINING PROTEIN 9"/>
    <property type="match status" value="1"/>
</dbReference>
<proteinExistence type="predicted"/>
<feature type="compositionally biased region" description="Basic and acidic residues" evidence="6">
    <location>
        <begin position="79"/>
        <end position="104"/>
    </location>
</feature>
<dbReference type="FunFam" id="4.10.60.10:FF:000091">
    <property type="entry name" value="Zinc finger CCHC-type-containing 9"/>
    <property type="match status" value="1"/>
</dbReference>
<feature type="compositionally biased region" description="Acidic residues" evidence="6">
    <location>
        <begin position="34"/>
        <end position="43"/>
    </location>
</feature>
<evidence type="ECO:0000313" key="8">
    <source>
        <dbReference type="EnsemblMetazoa" id="XP_014239505.1"/>
    </source>
</evidence>
<keyword evidence="2" id="KW-0677">Repeat</keyword>
<feature type="compositionally biased region" description="Basic and acidic residues" evidence="6">
    <location>
        <begin position="44"/>
        <end position="54"/>
    </location>
</feature>
<accession>A0A8I6R8Z5</accession>
<keyword evidence="9" id="KW-1185">Reference proteome</keyword>
<dbReference type="PROSITE" id="PS50158">
    <property type="entry name" value="ZF_CCHC"/>
    <property type="match status" value="2"/>
</dbReference>
<dbReference type="SUPFAM" id="SSF57756">
    <property type="entry name" value="Retrovirus zinc finger-like domains"/>
    <property type="match status" value="2"/>
</dbReference>
<evidence type="ECO:0000256" key="5">
    <source>
        <dbReference type="PROSITE-ProRule" id="PRU00047"/>
    </source>
</evidence>
<evidence type="ECO:0000256" key="6">
    <source>
        <dbReference type="SAM" id="MobiDB-lite"/>
    </source>
</evidence>
<evidence type="ECO:0000313" key="9">
    <source>
        <dbReference type="Proteomes" id="UP000494040"/>
    </source>
</evidence>
<protein>
    <recommendedName>
        <fullName evidence="7">CCHC-type domain-containing protein</fullName>
    </recommendedName>
</protein>
<dbReference type="AlphaFoldDB" id="A0A8I6R8Z5"/>
<feature type="region of interest" description="Disordered" evidence="6">
    <location>
        <begin position="382"/>
        <end position="401"/>
    </location>
</feature>
<feature type="region of interest" description="Disordered" evidence="6">
    <location>
        <begin position="1"/>
        <end position="58"/>
    </location>
</feature>
<feature type="domain" description="CCHC-type" evidence="7">
    <location>
        <begin position="258"/>
        <end position="272"/>
    </location>
</feature>
<keyword evidence="3 5" id="KW-0863">Zinc-finger</keyword>
<dbReference type="Proteomes" id="UP000494040">
    <property type="component" value="Unassembled WGS sequence"/>
</dbReference>
<gene>
    <name evidence="8" type="primary">106660943</name>
</gene>
<dbReference type="PANTHER" id="PTHR46242">
    <property type="entry name" value="ZINC FINGER CCHC DOMAIN-CONTAINING PROTEIN 9 ZCCHC9"/>
    <property type="match status" value="1"/>
</dbReference>
<evidence type="ECO:0000256" key="4">
    <source>
        <dbReference type="ARBA" id="ARBA00022833"/>
    </source>
</evidence>
<dbReference type="KEGG" id="clec:106660943"/>
<dbReference type="GO" id="GO:0003676">
    <property type="term" value="F:nucleic acid binding"/>
    <property type="evidence" value="ECO:0007669"/>
    <property type="project" value="InterPro"/>
</dbReference>
<dbReference type="Gene3D" id="4.10.60.10">
    <property type="entry name" value="Zinc finger, CCHC-type"/>
    <property type="match status" value="2"/>
</dbReference>
<evidence type="ECO:0000256" key="2">
    <source>
        <dbReference type="ARBA" id="ARBA00022737"/>
    </source>
</evidence>
<evidence type="ECO:0000256" key="3">
    <source>
        <dbReference type="ARBA" id="ARBA00022771"/>
    </source>
</evidence>
<feature type="region of interest" description="Disordered" evidence="6">
    <location>
        <begin position="79"/>
        <end position="127"/>
    </location>
</feature>
<keyword evidence="4" id="KW-0862">Zinc</keyword>
<dbReference type="EnsemblMetazoa" id="XM_014384019.2">
    <property type="protein sequence ID" value="XP_014239505.1"/>
    <property type="gene ID" value="LOC106660943"/>
</dbReference>
<dbReference type="Pfam" id="PF00098">
    <property type="entry name" value="zf-CCHC"/>
    <property type="match status" value="2"/>
</dbReference>
<reference evidence="8" key="1">
    <citation type="submission" date="2022-01" db="UniProtKB">
        <authorList>
            <consortium name="EnsemblMetazoa"/>
        </authorList>
    </citation>
    <scope>IDENTIFICATION</scope>
</reference>
<feature type="region of interest" description="Disordered" evidence="6">
    <location>
        <begin position="151"/>
        <end position="174"/>
    </location>
</feature>